<evidence type="ECO:0000256" key="7">
    <source>
        <dbReference type="SAM" id="MobiDB-lite"/>
    </source>
</evidence>
<dbReference type="PRINTS" id="PR00024">
    <property type="entry name" value="HOMEOBOX"/>
</dbReference>
<evidence type="ECO:0000313" key="9">
    <source>
        <dbReference type="EMBL" id="KPJ16039.1"/>
    </source>
</evidence>
<feature type="region of interest" description="Disordered" evidence="7">
    <location>
        <begin position="211"/>
        <end position="258"/>
    </location>
</feature>
<dbReference type="PROSITE" id="PS00027">
    <property type="entry name" value="HOMEOBOX_1"/>
    <property type="match status" value="1"/>
</dbReference>
<feature type="region of interest" description="Disordered" evidence="7">
    <location>
        <begin position="1"/>
        <end position="39"/>
    </location>
</feature>
<evidence type="ECO:0000256" key="4">
    <source>
        <dbReference type="ARBA" id="ARBA00023242"/>
    </source>
</evidence>
<dbReference type="InterPro" id="IPR042191">
    <property type="entry name" value="GSH1/2"/>
</dbReference>
<dbReference type="SMART" id="SM00389">
    <property type="entry name" value="HOX"/>
    <property type="match status" value="1"/>
</dbReference>
<reference evidence="9 10" key="1">
    <citation type="journal article" date="2015" name="Nat. Commun.">
        <title>Outbred genome sequencing and CRISPR/Cas9 gene editing in butterflies.</title>
        <authorList>
            <person name="Li X."/>
            <person name="Fan D."/>
            <person name="Zhang W."/>
            <person name="Liu G."/>
            <person name="Zhang L."/>
            <person name="Zhao L."/>
            <person name="Fang X."/>
            <person name="Chen L."/>
            <person name="Dong Y."/>
            <person name="Chen Y."/>
            <person name="Ding Y."/>
            <person name="Zhao R."/>
            <person name="Feng M."/>
            <person name="Zhu Y."/>
            <person name="Feng Y."/>
            <person name="Jiang X."/>
            <person name="Zhu D."/>
            <person name="Xiang H."/>
            <person name="Feng X."/>
            <person name="Li S."/>
            <person name="Wang J."/>
            <person name="Zhang G."/>
            <person name="Kronforst M.R."/>
            <person name="Wang W."/>
        </authorList>
    </citation>
    <scope>NUCLEOTIDE SEQUENCE [LARGE SCALE GENOMIC DNA]</scope>
    <source>
        <strain evidence="9">Ya'a_city_454_Pm</strain>
        <tissue evidence="9">Whole body</tissue>
    </source>
</reference>
<proteinExistence type="predicted"/>
<dbReference type="AlphaFoldDB" id="A0A194RF07"/>
<evidence type="ECO:0000256" key="6">
    <source>
        <dbReference type="RuleBase" id="RU000682"/>
    </source>
</evidence>
<feature type="region of interest" description="Disordered" evidence="7">
    <location>
        <begin position="55"/>
        <end position="81"/>
    </location>
</feature>
<dbReference type="GO" id="GO:1990837">
    <property type="term" value="F:sequence-specific double-stranded DNA binding"/>
    <property type="evidence" value="ECO:0007669"/>
    <property type="project" value="TreeGrafter"/>
</dbReference>
<dbReference type="STRING" id="76193.A0A194RF07"/>
<keyword evidence="4 5" id="KW-0539">Nucleus</keyword>
<dbReference type="Proteomes" id="UP000053240">
    <property type="component" value="Unassembled WGS sequence"/>
</dbReference>
<evidence type="ECO:0000256" key="5">
    <source>
        <dbReference type="PROSITE-ProRule" id="PRU00108"/>
    </source>
</evidence>
<dbReference type="InterPro" id="IPR009057">
    <property type="entry name" value="Homeodomain-like_sf"/>
</dbReference>
<dbReference type="PANTHER" id="PTHR47421">
    <property type="entry name" value="GS HOMEOBOX 2"/>
    <property type="match status" value="1"/>
</dbReference>
<dbReference type="GO" id="GO:0000981">
    <property type="term" value="F:DNA-binding transcription factor activity, RNA polymerase II-specific"/>
    <property type="evidence" value="ECO:0007669"/>
    <property type="project" value="InterPro"/>
</dbReference>
<comment type="subcellular location">
    <subcellularLocation>
        <location evidence="1 5 6">Nucleus</location>
    </subcellularLocation>
</comment>
<dbReference type="InterPro" id="IPR001356">
    <property type="entry name" value="HD"/>
</dbReference>
<keyword evidence="10" id="KW-1185">Reference proteome</keyword>
<evidence type="ECO:0000256" key="1">
    <source>
        <dbReference type="ARBA" id="ARBA00004123"/>
    </source>
</evidence>
<dbReference type="SUPFAM" id="SSF46689">
    <property type="entry name" value="Homeodomain-like"/>
    <property type="match status" value="1"/>
</dbReference>
<feature type="DNA-binding region" description="Homeobox" evidence="5">
    <location>
        <begin position="271"/>
        <end position="330"/>
    </location>
</feature>
<protein>
    <submittedName>
        <fullName evidence="9">GS homeobox 2</fullName>
    </submittedName>
</protein>
<evidence type="ECO:0000259" key="8">
    <source>
        <dbReference type="PROSITE" id="PS50071"/>
    </source>
</evidence>
<evidence type="ECO:0000256" key="3">
    <source>
        <dbReference type="ARBA" id="ARBA00023155"/>
    </source>
</evidence>
<dbReference type="PANTHER" id="PTHR47421:SF2">
    <property type="entry name" value="GS HOMEOBOX 1"/>
    <property type="match status" value="1"/>
</dbReference>
<dbReference type="InterPro" id="IPR017970">
    <property type="entry name" value="Homeobox_CS"/>
</dbReference>
<dbReference type="Pfam" id="PF00046">
    <property type="entry name" value="Homeodomain"/>
    <property type="match status" value="1"/>
</dbReference>
<dbReference type="InParanoid" id="A0A194RF07"/>
<sequence length="384" mass="43352">MSPHPSCPPPVPPASPHGAGGTNIKPCKQKRQISRSVRESEVKIGFNEIDIGDKISPLAASSPVGQQRPQRAHRTPLTAHRTRADMSRSFLVDTLISDAPKDSKKTDMSPDPLHPYATFLAQPKFMPYPYPGNLNNLLSLGLQQQNRAPDLFRPFLEHLNFRYPLLHQLPPHHEIYEHPQGEALAPETYRKTDDQEPINFVSRRKKSVSPYLHHPYKSTAMSPTKNQGQRSPSLSSDSRNGTPSPPLAHPEELLPGYSKDLKRLPLKEDSSKRIRTAFTGTQLLELEREFSMNMYLSRLRRIEIASRLKLSEKQVKIWFQNRRVKLKKEESPAAGPDGRTNKCCCTKTSCSSKTSDATCDNDSEHIDVVSDNDSYEVQNLSRYS</sequence>
<dbReference type="GO" id="GO:0005634">
    <property type="term" value="C:nucleus"/>
    <property type="evidence" value="ECO:0007669"/>
    <property type="project" value="UniProtKB-SubCell"/>
</dbReference>
<keyword evidence="3 5" id="KW-0371">Homeobox</keyword>
<feature type="compositionally biased region" description="Pro residues" evidence="7">
    <location>
        <begin position="1"/>
        <end position="15"/>
    </location>
</feature>
<dbReference type="CDD" id="cd00086">
    <property type="entry name" value="homeodomain"/>
    <property type="match status" value="1"/>
</dbReference>
<feature type="domain" description="Homeobox" evidence="8">
    <location>
        <begin position="269"/>
        <end position="329"/>
    </location>
</feature>
<dbReference type="FunCoup" id="A0A194RF07">
    <property type="interactions" value="15"/>
</dbReference>
<evidence type="ECO:0000256" key="2">
    <source>
        <dbReference type="ARBA" id="ARBA00023125"/>
    </source>
</evidence>
<dbReference type="PROSITE" id="PS50071">
    <property type="entry name" value="HOMEOBOX_2"/>
    <property type="match status" value="1"/>
</dbReference>
<gene>
    <name evidence="9" type="ORF">RR48_05994</name>
</gene>
<dbReference type="EMBL" id="KQ460313">
    <property type="protein sequence ID" value="KPJ16039.1"/>
    <property type="molecule type" value="Genomic_DNA"/>
</dbReference>
<feature type="compositionally biased region" description="Polar residues" evidence="7">
    <location>
        <begin position="219"/>
        <end position="242"/>
    </location>
</feature>
<accession>A0A194RF07</accession>
<organism evidence="9 10">
    <name type="scientific">Papilio machaon</name>
    <name type="common">Old World swallowtail butterfly</name>
    <dbReference type="NCBI Taxonomy" id="76193"/>
    <lineage>
        <taxon>Eukaryota</taxon>
        <taxon>Metazoa</taxon>
        <taxon>Ecdysozoa</taxon>
        <taxon>Arthropoda</taxon>
        <taxon>Hexapoda</taxon>
        <taxon>Insecta</taxon>
        <taxon>Pterygota</taxon>
        <taxon>Neoptera</taxon>
        <taxon>Endopterygota</taxon>
        <taxon>Lepidoptera</taxon>
        <taxon>Glossata</taxon>
        <taxon>Ditrysia</taxon>
        <taxon>Papilionoidea</taxon>
        <taxon>Papilionidae</taxon>
        <taxon>Papilioninae</taxon>
        <taxon>Papilio</taxon>
    </lineage>
</organism>
<dbReference type="InterPro" id="IPR020479">
    <property type="entry name" value="HD_metazoa"/>
</dbReference>
<keyword evidence="2 5" id="KW-0238">DNA-binding</keyword>
<dbReference type="Gene3D" id="1.10.10.60">
    <property type="entry name" value="Homeodomain-like"/>
    <property type="match status" value="1"/>
</dbReference>
<evidence type="ECO:0000313" key="10">
    <source>
        <dbReference type="Proteomes" id="UP000053240"/>
    </source>
</evidence>
<name>A0A194RF07_PAPMA</name>